<keyword evidence="3" id="KW-0472">Membrane</keyword>
<sequence length="355" mass="38727">MKKLTVVALALTAAFQAQAAEVYKNDSTLVDLYGRIYAGNFFGDKKEKVDAVNPNGISDYSPRQGANQFIRVGTKAESGIQNGLKALAQYEMQIFINDSERTLGGDNEGNFRTRLAFAGVGADWGNVTFGRQKGAPGFLVDWTDVALSDGYGNEALGAATDRFATNRAASVLKYSGLFNGFQIDTSYKFDGGKVEDVGNANSDPAYGAAVAYTFPFNLSLGTAYNVGQRQQQDQDDAKFWLLSAKFDNKAVYAALSYADGTDFLANGIDHTGWEGALGYNFENGFGLMALWSKQEQKNSAGTKKDNMDYYTLGAQYKFNKNLRVIGEYRINNLDSVAGQATANQDDFQLAARYDF</sequence>
<dbReference type="CDD" id="cd00342">
    <property type="entry name" value="gram_neg_porins"/>
    <property type="match status" value="1"/>
</dbReference>
<reference evidence="6 7" key="1">
    <citation type="submission" date="2017-11" db="EMBL/GenBank/DDBJ databases">
        <title>Draft genome sequence of environmental isolate Aeromonas cavernicola sp. nov. MDC 2508.</title>
        <authorList>
            <person name="Colston S.M."/>
            <person name="Navarro A."/>
            <person name="Martinez-Murcia A.J."/>
            <person name="Graf J."/>
        </authorList>
    </citation>
    <scope>NUCLEOTIDE SEQUENCE [LARGE SCALE GENOMIC DNA]</scope>
    <source>
        <strain evidence="6 7">MDC 2508</strain>
    </source>
</reference>
<dbReference type="GO" id="GO:0015288">
    <property type="term" value="F:porin activity"/>
    <property type="evidence" value="ECO:0007669"/>
    <property type="project" value="InterPro"/>
</dbReference>
<evidence type="ECO:0000313" key="6">
    <source>
        <dbReference type="EMBL" id="PJG58753.1"/>
    </source>
</evidence>
<dbReference type="RefSeq" id="WP_100294195.1">
    <property type="nucleotide sequence ID" value="NZ_PGGC01000094.1"/>
</dbReference>
<organism evidence="6 7">
    <name type="scientific">Aeromonas cavernicola</name>
    <dbReference type="NCBI Taxonomy" id="1006623"/>
    <lineage>
        <taxon>Bacteria</taxon>
        <taxon>Pseudomonadati</taxon>
        <taxon>Pseudomonadota</taxon>
        <taxon>Gammaproteobacteria</taxon>
        <taxon>Aeromonadales</taxon>
        <taxon>Aeromonadaceae</taxon>
        <taxon>Aeromonas</taxon>
    </lineage>
</organism>
<dbReference type="InterPro" id="IPR033900">
    <property type="entry name" value="Gram_neg_porin_domain"/>
</dbReference>
<feature type="signal peptide" evidence="4">
    <location>
        <begin position="1"/>
        <end position="19"/>
    </location>
</feature>
<dbReference type="EMBL" id="PGGC01000094">
    <property type="protein sequence ID" value="PJG58753.1"/>
    <property type="molecule type" value="Genomic_DNA"/>
</dbReference>
<dbReference type="SUPFAM" id="SSF56935">
    <property type="entry name" value="Porins"/>
    <property type="match status" value="1"/>
</dbReference>
<comment type="caution">
    <text evidence="6">The sequence shown here is derived from an EMBL/GenBank/DDBJ whole genome shotgun (WGS) entry which is preliminary data.</text>
</comment>
<dbReference type="InterPro" id="IPR050298">
    <property type="entry name" value="Gram-neg_bact_OMP"/>
</dbReference>
<keyword evidence="2 4" id="KW-0732">Signal</keyword>
<dbReference type="AlphaFoldDB" id="A0A2H9U3Z1"/>
<evidence type="ECO:0000313" key="7">
    <source>
        <dbReference type="Proteomes" id="UP000235861"/>
    </source>
</evidence>
<feature type="domain" description="Porin" evidence="5">
    <location>
        <begin position="6"/>
        <end position="329"/>
    </location>
</feature>
<dbReference type="Gene3D" id="2.40.160.10">
    <property type="entry name" value="Porin"/>
    <property type="match status" value="1"/>
</dbReference>
<evidence type="ECO:0000256" key="1">
    <source>
        <dbReference type="ARBA" id="ARBA00004571"/>
    </source>
</evidence>
<dbReference type="Pfam" id="PF13609">
    <property type="entry name" value="Porin_4"/>
    <property type="match status" value="1"/>
</dbReference>
<keyword evidence="7" id="KW-1185">Reference proteome</keyword>
<accession>A0A2H9U3Z1</accession>
<feature type="chain" id="PRO_5014138803" evidence="4">
    <location>
        <begin position="20"/>
        <end position="355"/>
    </location>
</feature>
<gene>
    <name evidence="6" type="ORF">CUC53_10935</name>
</gene>
<dbReference type="InterPro" id="IPR023614">
    <property type="entry name" value="Porin_dom_sf"/>
</dbReference>
<dbReference type="PANTHER" id="PTHR34501">
    <property type="entry name" value="PROTEIN YDDL-RELATED"/>
    <property type="match status" value="1"/>
</dbReference>
<comment type="subcellular location">
    <subcellularLocation>
        <location evidence="1">Cell outer membrane</location>
        <topology evidence="1">Multi-pass membrane protein</topology>
    </subcellularLocation>
</comment>
<name>A0A2H9U3Z1_9GAMM</name>
<evidence type="ECO:0000256" key="4">
    <source>
        <dbReference type="SAM" id="SignalP"/>
    </source>
</evidence>
<evidence type="ECO:0000256" key="2">
    <source>
        <dbReference type="ARBA" id="ARBA00022729"/>
    </source>
</evidence>
<dbReference type="OrthoDB" id="8173690at2"/>
<dbReference type="PANTHER" id="PTHR34501:SF2">
    <property type="entry name" value="OUTER MEMBRANE PORIN F-RELATED"/>
    <property type="match status" value="1"/>
</dbReference>
<protein>
    <submittedName>
        <fullName evidence="6">Porin</fullName>
    </submittedName>
</protein>
<dbReference type="GO" id="GO:0009279">
    <property type="term" value="C:cell outer membrane"/>
    <property type="evidence" value="ECO:0007669"/>
    <property type="project" value="UniProtKB-SubCell"/>
</dbReference>
<evidence type="ECO:0000256" key="3">
    <source>
        <dbReference type="ARBA" id="ARBA00023136"/>
    </source>
</evidence>
<dbReference type="Proteomes" id="UP000235861">
    <property type="component" value="Unassembled WGS sequence"/>
</dbReference>
<evidence type="ECO:0000259" key="5">
    <source>
        <dbReference type="Pfam" id="PF13609"/>
    </source>
</evidence>
<proteinExistence type="predicted"/>